<evidence type="ECO:0000313" key="2">
    <source>
        <dbReference type="Proteomes" id="UP000235145"/>
    </source>
</evidence>
<dbReference type="AlphaFoldDB" id="A0A9R1XE03"/>
<evidence type="ECO:0000313" key="1">
    <source>
        <dbReference type="EMBL" id="KAJ0204677.1"/>
    </source>
</evidence>
<name>A0A9R1XE03_LACSA</name>
<dbReference type="PANTHER" id="PTHR33116:SF77">
    <property type="entry name" value="RNA-DIRECTED DNA POLYMERASE"/>
    <property type="match status" value="1"/>
</dbReference>
<accession>A0A9R1XE03</accession>
<organism evidence="1 2">
    <name type="scientific">Lactuca sativa</name>
    <name type="common">Garden lettuce</name>
    <dbReference type="NCBI Taxonomy" id="4236"/>
    <lineage>
        <taxon>Eukaryota</taxon>
        <taxon>Viridiplantae</taxon>
        <taxon>Streptophyta</taxon>
        <taxon>Embryophyta</taxon>
        <taxon>Tracheophyta</taxon>
        <taxon>Spermatophyta</taxon>
        <taxon>Magnoliopsida</taxon>
        <taxon>eudicotyledons</taxon>
        <taxon>Gunneridae</taxon>
        <taxon>Pentapetalae</taxon>
        <taxon>asterids</taxon>
        <taxon>campanulids</taxon>
        <taxon>Asterales</taxon>
        <taxon>Asteraceae</taxon>
        <taxon>Cichorioideae</taxon>
        <taxon>Cichorieae</taxon>
        <taxon>Lactucinae</taxon>
        <taxon>Lactuca</taxon>
    </lineage>
</organism>
<gene>
    <name evidence="1" type="ORF">LSAT_V11C500258210</name>
</gene>
<proteinExistence type="predicted"/>
<dbReference type="Proteomes" id="UP000235145">
    <property type="component" value="Unassembled WGS sequence"/>
</dbReference>
<evidence type="ECO:0008006" key="3">
    <source>
        <dbReference type="Google" id="ProtNLM"/>
    </source>
</evidence>
<comment type="caution">
    <text evidence="1">The sequence shown here is derived from an EMBL/GenBank/DDBJ whole genome shotgun (WGS) entry which is preliminary data.</text>
</comment>
<reference evidence="1 2" key="1">
    <citation type="journal article" date="2017" name="Nat. Commun.">
        <title>Genome assembly with in vitro proximity ligation data and whole-genome triplication in lettuce.</title>
        <authorList>
            <person name="Reyes-Chin-Wo S."/>
            <person name="Wang Z."/>
            <person name="Yang X."/>
            <person name="Kozik A."/>
            <person name="Arikit S."/>
            <person name="Song C."/>
            <person name="Xia L."/>
            <person name="Froenicke L."/>
            <person name="Lavelle D.O."/>
            <person name="Truco M.J."/>
            <person name="Xia R."/>
            <person name="Zhu S."/>
            <person name="Xu C."/>
            <person name="Xu H."/>
            <person name="Xu X."/>
            <person name="Cox K."/>
            <person name="Korf I."/>
            <person name="Meyers B.C."/>
            <person name="Michelmore R.W."/>
        </authorList>
    </citation>
    <scope>NUCLEOTIDE SEQUENCE [LARGE SCALE GENOMIC DNA]</scope>
    <source>
        <strain evidence="2">cv. Salinas</strain>
        <tissue evidence="1">Seedlings</tissue>
    </source>
</reference>
<dbReference type="PANTHER" id="PTHR33116">
    <property type="entry name" value="REVERSE TRANSCRIPTASE ZINC-BINDING DOMAIN-CONTAINING PROTEIN-RELATED-RELATED"/>
    <property type="match status" value="1"/>
</dbReference>
<keyword evidence="2" id="KW-1185">Reference proteome</keyword>
<protein>
    <recommendedName>
        <fullName evidence="3">Reverse transcriptase domain-containing protein</fullName>
    </recommendedName>
</protein>
<sequence>MTTPFLKQLFPSKKEKQRCGNARPTRVPDGFTFSFIKKQWDTIGGDIFLAIKEFEKTGKIDRGSNSSFIILVPKITDPNTLDDFRPVSLTGCLYKIISKVLAKRASIIVNGSTTKELSLEKGIQQGDPFSLFLFILPAEGLNIALEEATNHCIFKSISLPNNGPTVSHLQYADDAIFLGEWPIQNVKNLIRILCCYELASILKVSITKRKLFGLGINNLEIELLSRSIQCFIGNLPFVYLGMHVGATISRISQWIGLIAKFQAKLSKWKPSMLLFVSRLTLCKAVLGSLGTFLFSLDNAPIKVLNNLEKIRRCFFWGGSSEKSKLAWIGWEKVLLKQENGGLSICSLKAYNLALLVK</sequence>
<dbReference type="EMBL" id="NBSK02000005">
    <property type="protein sequence ID" value="KAJ0204677.1"/>
    <property type="molecule type" value="Genomic_DNA"/>
</dbReference>